<reference evidence="4" key="1">
    <citation type="submission" date="2020-11" db="EMBL/GenBank/DDBJ databases">
        <authorList>
            <consortium name="DOE Joint Genome Institute"/>
            <person name="Ahrendt S."/>
            <person name="Riley R."/>
            <person name="Andreopoulos W."/>
            <person name="Labutti K."/>
            <person name="Pangilinan J."/>
            <person name="Ruiz-Duenas F.J."/>
            <person name="Barrasa J.M."/>
            <person name="Sanchez-Garcia M."/>
            <person name="Camarero S."/>
            <person name="Miyauchi S."/>
            <person name="Serrano A."/>
            <person name="Linde D."/>
            <person name="Babiker R."/>
            <person name="Drula E."/>
            <person name="Ayuso-Fernandez I."/>
            <person name="Pacheco R."/>
            <person name="Padilla G."/>
            <person name="Ferreira P."/>
            <person name="Barriuso J."/>
            <person name="Kellner H."/>
            <person name="Castanera R."/>
            <person name="Alfaro M."/>
            <person name="Ramirez L."/>
            <person name="Pisabarro A.G."/>
            <person name="Kuo A."/>
            <person name="Tritt A."/>
            <person name="Lipzen A."/>
            <person name="He G."/>
            <person name="Yan M."/>
            <person name="Ng V."/>
            <person name="Cullen D."/>
            <person name="Martin F."/>
            <person name="Rosso M.-N."/>
            <person name="Henrissat B."/>
            <person name="Hibbett D."/>
            <person name="Martinez A.T."/>
            <person name="Grigoriev I.V."/>
        </authorList>
    </citation>
    <scope>NUCLEOTIDE SEQUENCE</scope>
    <source>
        <strain evidence="4">CBS 247.69</strain>
    </source>
</reference>
<feature type="transmembrane region" description="Helical" evidence="2">
    <location>
        <begin position="7"/>
        <end position="26"/>
    </location>
</feature>
<keyword evidence="2" id="KW-1133">Transmembrane helix</keyword>
<dbReference type="InterPro" id="IPR056019">
    <property type="entry name" value="DUF7598"/>
</dbReference>
<keyword evidence="2" id="KW-0812">Transmembrane</keyword>
<evidence type="ECO:0000256" key="2">
    <source>
        <dbReference type="SAM" id="Phobius"/>
    </source>
</evidence>
<gene>
    <name evidence="4" type="ORF">BDZ94DRAFT_1152064</name>
</gene>
<feature type="region of interest" description="Disordered" evidence="1">
    <location>
        <begin position="241"/>
        <end position="307"/>
    </location>
</feature>
<feature type="domain" description="DUF7598" evidence="3">
    <location>
        <begin position="64"/>
        <end position="148"/>
    </location>
</feature>
<evidence type="ECO:0000313" key="4">
    <source>
        <dbReference type="EMBL" id="KAF9469447.1"/>
    </source>
</evidence>
<dbReference type="OrthoDB" id="5327148at2759"/>
<feature type="transmembrane region" description="Helical" evidence="2">
    <location>
        <begin position="64"/>
        <end position="83"/>
    </location>
</feature>
<keyword evidence="2" id="KW-0472">Membrane</keyword>
<name>A0A9P6CKD3_9AGAR</name>
<organism evidence="4 5">
    <name type="scientific">Collybia nuda</name>
    <dbReference type="NCBI Taxonomy" id="64659"/>
    <lineage>
        <taxon>Eukaryota</taxon>
        <taxon>Fungi</taxon>
        <taxon>Dikarya</taxon>
        <taxon>Basidiomycota</taxon>
        <taxon>Agaricomycotina</taxon>
        <taxon>Agaricomycetes</taxon>
        <taxon>Agaricomycetidae</taxon>
        <taxon>Agaricales</taxon>
        <taxon>Tricholomatineae</taxon>
        <taxon>Clitocybaceae</taxon>
        <taxon>Collybia</taxon>
    </lineage>
</organism>
<keyword evidence="5" id="KW-1185">Reference proteome</keyword>
<feature type="transmembrane region" description="Helical" evidence="2">
    <location>
        <begin position="104"/>
        <end position="122"/>
    </location>
</feature>
<evidence type="ECO:0000256" key="1">
    <source>
        <dbReference type="SAM" id="MobiDB-lite"/>
    </source>
</evidence>
<dbReference type="AlphaFoldDB" id="A0A9P6CKD3"/>
<accession>A0A9P6CKD3</accession>
<proteinExistence type="predicted"/>
<feature type="compositionally biased region" description="Low complexity" evidence="1">
    <location>
        <begin position="253"/>
        <end position="279"/>
    </location>
</feature>
<sequence>MGLNIVRFLSIVSLILVFASTIFVMVTNIKAVNAFDAAKLNGTETMEDCDYIEGSTVPNQAAGVFWAVVASLLIIFQTIVLILSEVGWPAALFERYFPVLGRGFGLGPLGIFQCLISTQILSHHVDDFTLVAAFFLFAIGCLNMFLGLIFREKAKERRSITSWRAEAKGILPTSTDNRPVFTSASPAYVQRAFSVEKDRPDTAEFGTWRRNSTEKAGYGFGRQGEKAAGLRGFILQKPEESLPRYATPPPQAPQAASVTRTNSVASSTSSFASPYRSSTQTDAHDANAKANPNQARTPVFRSSPTAL</sequence>
<comment type="caution">
    <text evidence="4">The sequence shown here is derived from an EMBL/GenBank/DDBJ whole genome shotgun (WGS) entry which is preliminary data.</text>
</comment>
<dbReference type="Proteomes" id="UP000807353">
    <property type="component" value="Unassembled WGS sequence"/>
</dbReference>
<evidence type="ECO:0000259" key="3">
    <source>
        <dbReference type="Pfam" id="PF24535"/>
    </source>
</evidence>
<dbReference type="Pfam" id="PF24535">
    <property type="entry name" value="DUF7598"/>
    <property type="match status" value="1"/>
</dbReference>
<protein>
    <recommendedName>
        <fullName evidence="3">DUF7598 domain-containing protein</fullName>
    </recommendedName>
</protein>
<feature type="transmembrane region" description="Helical" evidence="2">
    <location>
        <begin position="128"/>
        <end position="150"/>
    </location>
</feature>
<evidence type="ECO:0000313" key="5">
    <source>
        <dbReference type="Proteomes" id="UP000807353"/>
    </source>
</evidence>
<feature type="compositionally biased region" description="Polar residues" evidence="1">
    <location>
        <begin position="290"/>
        <end position="307"/>
    </location>
</feature>
<dbReference type="EMBL" id="MU150230">
    <property type="protein sequence ID" value="KAF9469447.1"/>
    <property type="molecule type" value="Genomic_DNA"/>
</dbReference>